<dbReference type="FunFam" id="3.90.226.10:FF:000009">
    <property type="entry name" value="Carnitinyl-CoA dehydratase"/>
    <property type="match status" value="1"/>
</dbReference>
<dbReference type="SUPFAM" id="SSF52096">
    <property type="entry name" value="ClpP/crotonase"/>
    <property type="match status" value="1"/>
</dbReference>
<dbReference type="InterPro" id="IPR014748">
    <property type="entry name" value="Enoyl-CoA_hydra_C"/>
</dbReference>
<comment type="caution">
    <text evidence="6">The sequence shown here is derived from an EMBL/GenBank/DDBJ whole genome shotgun (WGS) entry which is preliminary data.</text>
</comment>
<dbReference type="PANTHER" id="PTHR11941">
    <property type="entry name" value="ENOYL-COA HYDRATASE-RELATED"/>
    <property type="match status" value="1"/>
</dbReference>
<reference evidence="6" key="1">
    <citation type="submission" date="2020-05" db="EMBL/GenBank/DDBJ databases">
        <title>Phylogenomic resolution of chytrid fungi.</title>
        <authorList>
            <person name="Stajich J.E."/>
            <person name="Amses K."/>
            <person name="Simmons R."/>
            <person name="Seto K."/>
            <person name="Myers J."/>
            <person name="Bonds A."/>
            <person name="Quandt C.A."/>
            <person name="Barry K."/>
            <person name="Liu P."/>
            <person name="Grigoriev I."/>
            <person name="Longcore J.E."/>
            <person name="James T.Y."/>
        </authorList>
    </citation>
    <scope>NUCLEOTIDE SEQUENCE</scope>
    <source>
        <strain evidence="6">JEL0513</strain>
    </source>
</reference>
<dbReference type="Gene3D" id="1.10.12.10">
    <property type="entry name" value="Lyase 2-enoyl-coa Hydratase, Chain A, domain 2"/>
    <property type="match status" value="1"/>
</dbReference>
<feature type="transmembrane region" description="Helical" evidence="5">
    <location>
        <begin position="21"/>
        <end position="39"/>
    </location>
</feature>
<feature type="compositionally biased region" description="Low complexity" evidence="4">
    <location>
        <begin position="175"/>
        <end position="187"/>
    </location>
</feature>
<feature type="compositionally biased region" description="Acidic residues" evidence="4">
    <location>
        <begin position="188"/>
        <end position="203"/>
    </location>
</feature>
<sequence>MEAFRFASNPRAISETRNDDSLALILVALALLASTAILVNDGQPQSSVVQRFGLFRTRSGRKQPTLPTSNAANIIATNPDNHMLQDTSGTQNITNLAECSPPFQSVSVSGPRSEAENQEGYESNEYFDADESEDDNLGMGLEDVLAMIAPTDSNDLEEIRNLSEIRELQEFPADSASSSSSSISETNSEGDEDEDEETGFEENESIFHSASNISSEFDGDRSSFDSSALPRRKLFSSFPRLVQSRSNFSANLNEEAPIPLNSHTWRSATSRRLKNIPRRITKVAPATSLVAFGAMLLLAALWVFKMRGWSYLPRFWQLVSRRGVFKKICIPKVSDFLIVGMFFAAAKRLGNSLRIRSFFSNSNTSDECVFERLSGADEGITVITFNRPEARNALGKTFMSQFRKGLAQLRFDESVRVVVLRSSVDRVFCAGADLKERAQMTPQEVSIFVHGLRSAFTEVETLPVPTIAAIDGAALGGGLEVALAADIRVAGAGAKLGLPETKLAIIPGAGGTQRLPRLIGVSKAKELVFTGRVLDAKSAFNIGLVNHAVEGIAYEKAIAIAREILPAGPIATKLAKQAIDKGSQVDLATGMAIEQGCYAQVIPTEDRLEGLRAFREKRTPVYKGK</sequence>
<keyword evidence="2" id="KW-0456">Lyase</keyword>
<evidence type="ECO:0000256" key="2">
    <source>
        <dbReference type="ARBA" id="ARBA00023239"/>
    </source>
</evidence>
<name>A0AAD5SVH2_9FUNG</name>
<evidence type="ECO:0000256" key="4">
    <source>
        <dbReference type="SAM" id="MobiDB-lite"/>
    </source>
</evidence>
<comment type="similarity">
    <text evidence="1 3">Belongs to the enoyl-CoA hydratase/isomerase family.</text>
</comment>
<feature type="region of interest" description="Disordered" evidence="4">
    <location>
        <begin position="102"/>
        <end position="136"/>
    </location>
</feature>
<dbReference type="PROSITE" id="PS00166">
    <property type="entry name" value="ENOYL_COA_HYDRATASE"/>
    <property type="match status" value="1"/>
</dbReference>
<proteinExistence type="inferred from homology"/>
<feature type="transmembrane region" description="Helical" evidence="5">
    <location>
        <begin position="283"/>
        <end position="304"/>
    </location>
</feature>
<evidence type="ECO:0000256" key="5">
    <source>
        <dbReference type="SAM" id="Phobius"/>
    </source>
</evidence>
<evidence type="ECO:0000313" key="7">
    <source>
        <dbReference type="Proteomes" id="UP001211907"/>
    </source>
</evidence>
<evidence type="ECO:0000256" key="1">
    <source>
        <dbReference type="ARBA" id="ARBA00005254"/>
    </source>
</evidence>
<gene>
    <name evidence="6" type="ORF">HK100_002662</name>
</gene>
<dbReference type="EMBL" id="JADGJH010001624">
    <property type="protein sequence ID" value="KAJ3111507.1"/>
    <property type="molecule type" value="Genomic_DNA"/>
</dbReference>
<dbReference type="Gene3D" id="3.90.226.10">
    <property type="entry name" value="2-enoyl-CoA Hydratase, Chain A, domain 1"/>
    <property type="match status" value="1"/>
</dbReference>
<keyword evidence="5" id="KW-0812">Transmembrane</keyword>
<keyword evidence="5" id="KW-1133">Transmembrane helix</keyword>
<organism evidence="6 7">
    <name type="scientific">Physocladia obscura</name>
    <dbReference type="NCBI Taxonomy" id="109957"/>
    <lineage>
        <taxon>Eukaryota</taxon>
        <taxon>Fungi</taxon>
        <taxon>Fungi incertae sedis</taxon>
        <taxon>Chytridiomycota</taxon>
        <taxon>Chytridiomycota incertae sedis</taxon>
        <taxon>Chytridiomycetes</taxon>
        <taxon>Chytridiales</taxon>
        <taxon>Chytriomycetaceae</taxon>
        <taxon>Physocladia</taxon>
    </lineage>
</organism>
<dbReference type="Proteomes" id="UP001211907">
    <property type="component" value="Unassembled WGS sequence"/>
</dbReference>
<evidence type="ECO:0000313" key="6">
    <source>
        <dbReference type="EMBL" id="KAJ3111507.1"/>
    </source>
</evidence>
<feature type="region of interest" description="Disordered" evidence="4">
    <location>
        <begin position="170"/>
        <end position="203"/>
    </location>
</feature>
<feature type="compositionally biased region" description="Acidic residues" evidence="4">
    <location>
        <begin position="125"/>
        <end position="136"/>
    </location>
</feature>
<keyword evidence="7" id="KW-1185">Reference proteome</keyword>
<dbReference type="GO" id="GO:0006635">
    <property type="term" value="P:fatty acid beta-oxidation"/>
    <property type="evidence" value="ECO:0007669"/>
    <property type="project" value="TreeGrafter"/>
</dbReference>
<dbReference type="FunFam" id="1.10.12.10:FF:000001">
    <property type="entry name" value="Probable enoyl-CoA hydratase, mitochondrial"/>
    <property type="match status" value="1"/>
</dbReference>
<keyword evidence="5" id="KW-0472">Membrane</keyword>
<dbReference type="InterPro" id="IPR018376">
    <property type="entry name" value="Enoyl-CoA_hyd/isom_CS"/>
</dbReference>
<dbReference type="InterPro" id="IPR001753">
    <property type="entry name" value="Enoyl-CoA_hydra/iso"/>
</dbReference>
<dbReference type="GO" id="GO:0005739">
    <property type="term" value="C:mitochondrion"/>
    <property type="evidence" value="ECO:0007669"/>
    <property type="project" value="TreeGrafter"/>
</dbReference>
<dbReference type="GO" id="GO:0016836">
    <property type="term" value="F:hydro-lyase activity"/>
    <property type="evidence" value="ECO:0007669"/>
    <property type="project" value="UniProtKB-ARBA"/>
</dbReference>
<dbReference type="CDD" id="cd06558">
    <property type="entry name" value="crotonase-like"/>
    <property type="match status" value="1"/>
</dbReference>
<dbReference type="Pfam" id="PF00378">
    <property type="entry name" value="ECH_1"/>
    <property type="match status" value="1"/>
</dbReference>
<dbReference type="PANTHER" id="PTHR11941:SF171">
    <property type="entry name" value="SD19268P"/>
    <property type="match status" value="1"/>
</dbReference>
<evidence type="ECO:0000256" key="3">
    <source>
        <dbReference type="RuleBase" id="RU003707"/>
    </source>
</evidence>
<dbReference type="InterPro" id="IPR029045">
    <property type="entry name" value="ClpP/crotonase-like_dom_sf"/>
</dbReference>
<dbReference type="AlphaFoldDB" id="A0AAD5SVH2"/>
<protein>
    <submittedName>
        <fullName evidence="6">Uncharacterized protein</fullName>
    </submittedName>
</protein>
<feature type="transmembrane region" description="Helical" evidence="5">
    <location>
        <begin position="324"/>
        <end position="346"/>
    </location>
</feature>
<accession>A0AAD5SVH2</accession>